<evidence type="ECO:0000313" key="1">
    <source>
        <dbReference type="EMBL" id="WSB95841.1"/>
    </source>
</evidence>
<sequence length="105" mass="11518">MTVQSHTEPTVRTERLAPTGRRFADAARAVTSTAARATSTTAADAGPDEDQPVELEQLAEFSRCRLALAEIPRQLRLMDTFPIAVCRKVRKVELREAAAREPAAE</sequence>
<name>A0ACD4ZDG5_9ACTN</name>
<proteinExistence type="predicted"/>
<keyword evidence="2" id="KW-1185">Reference proteome</keyword>
<accession>A0ACD4ZDG5</accession>
<reference evidence="1" key="1">
    <citation type="submission" date="2022-10" db="EMBL/GenBank/DDBJ databases">
        <title>The complete genomes of actinobacterial strains from the NBC collection.</title>
        <authorList>
            <person name="Joergensen T.S."/>
            <person name="Alvarez Arevalo M."/>
            <person name="Sterndorff E.B."/>
            <person name="Faurdal D."/>
            <person name="Vuksanovic O."/>
            <person name="Mourched A.-S."/>
            <person name="Charusanti P."/>
            <person name="Shaw S."/>
            <person name="Blin K."/>
            <person name="Weber T."/>
        </authorList>
    </citation>
    <scope>NUCLEOTIDE SEQUENCE</scope>
    <source>
        <strain evidence="1">NBC 01771</strain>
    </source>
</reference>
<dbReference type="Proteomes" id="UP001348369">
    <property type="component" value="Chromosome"/>
</dbReference>
<evidence type="ECO:0000313" key="2">
    <source>
        <dbReference type="Proteomes" id="UP001348369"/>
    </source>
</evidence>
<gene>
    <name evidence="1" type="ORF">OG835_01590</name>
</gene>
<dbReference type="EMBL" id="CP109109">
    <property type="protein sequence ID" value="WSB95841.1"/>
    <property type="molecule type" value="Genomic_DNA"/>
</dbReference>
<organism evidence="1 2">
    <name type="scientific">Streptomyces scopuliridis</name>
    <dbReference type="NCBI Taxonomy" id="452529"/>
    <lineage>
        <taxon>Bacteria</taxon>
        <taxon>Bacillati</taxon>
        <taxon>Actinomycetota</taxon>
        <taxon>Actinomycetes</taxon>
        <taxon>Kitasatosporales</taxon>
        <taxon>Streptomycetaceae</taxon>
        <taxon>Streptomyces</taxon>
    </lineage>
</organism>
<protein>
    <submittedName>
        <fullName evidence="1">Uncharacterized protein</fullName>
    </submittedName>
</protein>